<dbReference type="Proteomes" id="UP000314294">
    <property type="component" value="Unassembled WGS sequence"/>
</dbReference>
<comment type="caution">
    <text evidence="2">The sequence shown here is derived from an EMBL/GenBank/DDBJ whole genome shotgun (WGS) entry which is preliminary data.</text>
</comment>
<dbReference type="InterPro" id="IPR027417">
    <property type="entry name" value="P-loop_NTPase"/>
</dbReference>
<feature type="domain" description="ATPase dynein-related AAA" evidence="1">
    <location>
        <begin position="132"/>
        <end position="235"/>
    </location>
</feature>
<dbReference type="PANTHER" id="PTHR21610:SF9">
    <property type="entry name" value="VON WILLEBRAND FACTOR A DOMAIN-CONTAINING PROTEIN 8"/>
    <property type="match status" value="1"/>
</dbReference>
<dbReference type="GO" id="GO:0016887">
    <property type="term" value="F:ATP hydrolysis activity"/>
    <property type="evidence" value="ECO:0007669"/>
    <property type="project" value="InterPro"/>
</dbReference>
<dbReference type="Gene3D" id="3.40.50.300">
    <property type="entry name" value="P-loop containing nucleotide triphosphate hydrolases"/>
    <property type="match status" value="1"/>
</dbReference>
<proteinExistence type="predicted"/>
<dbReference type="PANTHER" id="PTHR21610">
    <property type="entry name" value="VON WILLEBRAND FACTOR A DOMAIN-CONTAINING PROTEIN 8"/>
    <property type="match status" value="1"/>
</dbReference>
<organism evidence="2 3">
    <name type="scientific">Liparis tanakae</name>
    <name type="common">Tanaka's snailfish</name>
    <dbReference type="NCBI Taxonomy" id="230148"/>
    <lineage>
        <taxon>Eukaryota</taxon>
        <taxon>Metazoa</taxon>
        <taxon>Chordata</taxon>
        <taxon>Craniata</taxon>
        <taxon>Vertebrata</taxon>
        <taxon>Euteleostomi</taxon>
        <taxon>Actinopterygii</taxon>
        <taxon>Neopterygii</taxon>
        <taxon>Teleostei</taxon>
        <taxon>Neoteleostei</taxon>
        <taxon>Acanthomorphata</taxon>
        <taxon>Eupercaria</taxon>
        <taxon>Perciformes</taxon>
        <taxon>Cottioidei</taxon>
        <taxon>Cottales</taxon>
        <taxon>Liparidae</taxon>
        <taxon>Liparis</taxon>
    </lineage>
</organism>
<protein>
    <submittedName>
        <fullName evidence="2">von Willebrand factor A domain-containing protein 8</fullName>
    </submittedName>
</protein>
<sequence length="355" mass="39518">MCVFRRSIFPIHPSFRVLALAEPPVVGASSSRGQQQWLGPELLTMFLYHTVSPMARAEEMDLIQGLDTPDPAELSRDFSCSIKDGMLTIGKVSAPVYSAAEKMKVPDVLFYDNPQHMMVMEDMLKDFLLGEHLLLVGNQGVGKNKIVDRFLHLLNRPREYLQLHRDTTVQTLTLQPSVRDGVIMYEDSPLVKAVKHGHILVIDEADKAPTNVTCILKTLVESGEMILADGRKILSGDIFSCHSVDNPKPQSELAMLKQYGPDVPEPTLQKLVAAFGDLRSMADQGTITYPYSTREVVNIVKHLQKFPGEGLANVVRNVFDFDSYNKDTREVLMEALHKHGIPIGANPSSVKLAKE</sequence>
<dbReference type="SUPFAM" id="SSF52540">
    <property type="entry name" value="P-loop containing nucleoside triphosphate hydrolases"/>
    <property type="match status" value="1"/>
</dbReference>
<dbReference type="AlphaFoldDB" id="A0A4Z2IMF3"/>
<dbReference type="Pfam" id="PF07728">
    <property type="entry name" value="AAA_5"/>
    <property type="match status" value="1"/>
</dbReference>
<dbReference type="GO" id="GO:0005524">
    <property type="term" value="F:ATP binding"/>
    <property type="evidence" value="ECO:0007669"/>
    <property type="project" value="InterPro"/>
</dbReference>
<dbReference type="EMBL" id="SRLO01000068">
    <property type="protein sequence ID" value="TNN79076.1"/>
    <property type="molecule type" value="Genomic_DNA"/>
</dbReference>
<dbReference type="InterPro" id="IPR011704">
    <property type="entry name" value="ATPase_dyneun-rel_AAA"/>
</dbReference>
<gene>
    <name evidence="2" type="ORF">EYF80_010755</name>
</gene>
<evidence type="ECO:0000259" key="1">
    <source>
        <dbReference type="Pfam" id="PF07728"/>
    </source>
</evidence>
<dbReference type="InterPro" id="IPR039891">
    <property type="entry name" value="VWA8"/>
</dbReference>
<reference evidence="2 3" key="1">
    <citation type="submission" date="2019-03" db="EMBL/GenBank/DDBJ databases">
        <title>First draft genome of Liparis tanakae, snailfish: a comprehensive survey of snailfish specific genes.</title>
        <authorList>
            <person name="Kim W."/>
            <person name="Song I."/>
            <person name="Jeong J.-H."/>
            <person name="Kim D."/>
            <person name="Kim S."/>
            <person name="Ryu S."/>
            <person name="Song J.Y."/>
            <person name="Lee S.K."/>
        </authorList>
    </citation>
    <scope>NUCLEOTIDE SEQUENCE [LARGE SCALE GENOMIC DNA]</scope>
    <source>
        <tissue evidence="2">Muscle</tissue>
    </source>
</reference>
<evidence type="ECO:0000313" key="3">
    <source>
        <dbReference type="Proteomes" id="UP000314294"/>
    </source>
</evidence>
<keyword evidence="3" id="KW-1185">Reference proteome</keyword>
<dbReference type="OrthoDB" id="5186at2759"/>
<dbReference type="GO" id="GO:0005737">
    <property type="term" value="C:cytoplasm"/>
    <property type="evidence" value="ECO:0007669"/>
    <property type="project" value="TreeGrafter"/>
</dbReference>
<accession>A0A4Z2IMF3</accession>
<name>A0A4Z2IMF3_9TELE</name>
<evidence type="ECO:0000313" key="2">
    <source>
        <dbReference type="EMBL" id="TNN79076.1"/>
    </source>
</evidence>